<keyword evidence="3" id="KW-1185">Reference proteome</keyword>
<evidence type="ECO:0008006" key="4">
    <source>
        <dbReference type="Google" id="ProtNLM"/>
    </source>
</evidence>
<feature type="transmembrane region" description="Helical" evidence="1">
    <location>
        <begin position="12"/>
        <end position="30"/>
    </location>
</feature>
<accession>A0ABV7GTW4</accession>
<feature type="transmembrane region" description="Helical" evidence="1">
    <location>
        <begin position="62"/>
        <end position="80"/>
    </location>
</feature>
<keyword evidence="1" id="KW-0472">Membrane</keyword>
<feature type="transmembrane region" description="Helical" evidence="1">
    <location>
        <begin position="329"/>
        <end position="347"/>
    </location>
</feature>
<evidence type="ECO:0000313" key="3">
    <source>
        <dbReference type="Proteomes" id="UP001595632"/>
    </source>
</evidence>
<gene>
    <name evidence="2" type="ORF">ACFOGP_20430</name>
</gene>
<keyword evidence="1" id="KW-0812">Transmembrane</keyword>
<dbReference type="Proteomes" id="UP001595632">
    <property type="component" value="Unassembled WGS sequence"/>
</dbReference>
<feature type="transmembrane region" description="Helical" evidence="1">
    <location>
        <begin position="181"/>
        <end position="202"/>
    </location>
</feature>
<reference evidence="3" key="1">
    <citation type="journal article" date="2019" name="Int. J. Syst. Evol. Microbiol.">
        <title>The Global Catalogue of Microorganisms (GCM) 10K type strain sequencing project: providing services to taxonomists for standard genome sequencing and annotation.</title>
        <authorList>
            <consortium name="The Broad Institute Genomics Platform"/>
            <consortium name="The Broad Institute Genome Sequencing Center for Infectious Disease"/>
            <person name="Wu L."/>
            <person name="Ma J."/>
        </authorList>
    </citation>
    <scope>NUCLEOTIDE SEQUENCE [LARGE SCALE GENOMIC DNA]</scope>
    <source>
        <strain evidence="3">KCTC 52366</strain>
    </source>
</reference>
<protein>
    <recommendedName>
        <fullName evidence="4">H+/citrate symporter</fullName>
    </recommendedName>
</protein>
<organism evidence="2 3">
    <name type="scientific">Psychromarinibacter halotolerans</name>
    <dbReference type="NCBI Taxonomy" id="1775175"/>
    <lineage>
        <taxon>Bacteria</taxon>
        <taxon>Pseudomonadati</taxon>
        <taxon>Pseudomonadota</taxon>
        <taxon>Alphaproteobacteria</taxon>
        <taxon>Rhodobacterales</taxon>
        <taxon>Paracoccaceae</taxon>
        <taxon>Psychromarinibacter</taxon>
    </lineage>
</organism>
<evidence type="ECO:0000256" key="1">
    <source>
        <dbReference type="SAM" id="Phobius"/>
    </source>
</evidence>
<feature type="transmembrane region" description="Helical" evidence="1">
    <location>
        <begin position="444"/>
        <end position="468"/>
    </location>
</feature>
<feature type="transmembrane region" description="Helical" evidence="1">
    <location>
        <begin position="257"/>
        <end position="276"/>
    </location>
</feature>
<dbReference type="RefSeq" id="WP_275634300.1">
    <property type="nucleotide sequence ID" value="NZ_JARGYD010000008.1"/>
</dbReference>
<evidence type="ECO:0000313" key="2">
    <source>
        <dbReference type="EMBL" id="MFC3145099.1"/>
    </source>
</evidence>
<name>A0ABV7GTW4_9RHOB</name>
<dbReference type="EMBL" id="JBHRTB010000010">
    <property type="protein sequence ID" value="MFC3145099.1"/>
    <property type="molecule type" value="Genomic_DNA"/>
</dbReference>
<feature type="transmembrane region" description="Helical" evidence="1">
    <location>
        <begin position="36"/>
        <end position="55"/>
    </location>
</feature>
<sequence length="469" mass="48568">MRGDDTRSHPLTDALTGAVMACLTLAVIGVEWGGSALAGTIAVLLAGAALALNVARVGRTGKIFVGVGLALTAAAAAVHGDWRSEIAEGLAKAAFIGAFFTALTTLRHAADTSASIARCGRFLAEQPPGRRYLALTAGGHLFALPLSYGGIALLGGLSLASAGKEPNEEIRLHRIRRMLLAIQRGFISSLPWSPLSFAVAISTSLVPGASWGNSVLPCAISGLILLGLGWALDTIFKPRLSTALPPRKPSTDNWSAMRPLIVLLTILVLSVGSLALATGIRAVGVVMLVVPLLSAGWILIQSQGNRVAELARRTGLYLSGDLSRYRGEIVLLMMAGFIGTVGSRLLAPVMESSGLDLTVVPSWVILLAFVWGIPLTGQIGMNPILAVSLVAPVLPAPEALGLTAPELIVAITAGWAISGASSPYTATTLLIGAFGDVSPRHVGLVWNGLYIALAGVILSAWSLIFAALW</sequence>
<keyword evidence="1" id="KW-1133">Transmembrane helix</keyword>
<feature type="transmembrane region" description="Helical" evidence="1">
    <location>
        <begin position="214"/>
        <end position="236"/>
    </location>
</feature>
<proteinExistence type="predicted"/>
<feature type="transmembrane region" description="Helical" evidence="1">
    <location>
        <begin position="359"/>
        <end position="377"/>
    </location>
</feature>
<comment type="caution">
    <text evidence="2">The sequence shown here is derived from an EMBL/GenBank/DDBJ whole genome shotgun (WGS) entry which is preliminary data.</text>
</comment>
<feature type="transmembrane region" description="Helical" evidence="1">
    <location>
        <begin position="141"/>
        <end position="160"/>
    </location>
</feature>
<feature type="transmembrane region" description="Helical" evidence="1">
    <location>
        <begin position="408"/>
        <end position="432"/>
    </location>
</feature>